<feature type="domain" description="Sigma-54 factor interaction" evidence="4">
    <location>
        <begin position="148"/>
        <end position="369"/>
    </location>
</feature>
<dbReference type="EMBL" id="WWCU01000056">
    <property type="protein sequence ID" value="MYN11133.1"/>
    <property type="molecule type" value="Genomic_DNA"/>
</dbReference>
<organism evidence="5 6">
    <name type="scientific">Pseudoduganella aquatica</name>
    <dbReference type="NCBI Taxonomy" id="2660641"/>
    <lineage>
        <taxon>Bacteria</taxon>
        <taxon>Pseudomonadati</taxon>
        <taxon>Pseudomonadota</taxon>
        <taxon>Betaproteobacteria</taxon>
        <taxon>Burkholderiales</taxon>
        <taxon>Oxalobacteraceae</taxon>
        <taxon>Telluria group</taxon>
        <taxon>Pseudoduganella</taxon>
    </lineage>
</organism>
<dbReference type="GO" id="GO:0005524">
    <property type="term" value="F:ATP binding"/>
    <property type="evidence" value="ECO:0007669"/>
    <property type="project" value="UniProtKB-KW"/>
</dbReference>
<evidence type="ECO:0000259" key="4">
    <source>
        <dbReference type="PROSITE" id="PS50045"/>
    </source>
</evidence>
<sequence>MNDSDYTLTSPLRDAEVTGGPVLALTVLWHPDPARIGEQYLDGSGDGVIELGRFMPMFSRPGKDRLPLGYGGISRQPLRIARTPDGGVAITPPDSRMIVELDGEEVGGAQQLGAERVAEGAVLGLGRAVLLCLHWATSLPRNNPVKGLLGVGSAAIMMREQVRAAAQTNMPVLLLGETGSGKEVAARAIHAMGPRAAAPLVAVNMATLNESLAAVELFGAAKGAYTGAQTVRVGLFGEADGATLFLDEIGNTPAVVQPMLLRVLESGDYRPVGAAGDRHSSARLIAATDQDLYGGAFNHALLRRLESYVIPMTPLRERREDIGVLILHFLAEGGAAADEFPFALVSDCACYDWPGNVRQLAQVVRRALLSVRMGEVPLLTALTRSVAAPQGSAARLAASAAAQGDDFAAEAGAYRGGQGRAGQGVASNGGVSPAGNGAAPPADAKRGRRAMPDHEEVLAAMDGNGWRILSAAQSLGISRPTMYKLLDEHPQIRRPERIAEEELRSALAACDGAVDRCAAQLKTPAEALRRYLGALGIS</sequence>
<dbReference type="RefSeq" id="WP_161075404.1">
    <property type="nucleotide sequence ID" value="NZ_WWCU01000056.1"/>
</dbReference>
<keyword evidence="6" id="KW-1185">Reference proteome</keyword>
<feature type="region of interest" description="Disordered" evidence="3">
    <location>
        <begin position="418"/>
        <end position="450"/>
    </location>
</feature>
<dbReference type="GO" id="GO:0006355">
    <property type="term" value="P:regulation of DNA-templated transcription"/>
    <property type="evidence" value="ECO:0007669"/>
    <property type="project" value="InterPro"/>
</dbReference>
<keyword evidence="2" id="KW-0067">ATP-binding</keyword>
<accession>A0A7X4HH24</accession>
<proteinExistence type="predicted"/>
<dbReference type="Proteomes" id="UP000450676">
    <property type="component" value="Unassembled WGS sequence"/>
</dbReference>
<comment type="caution">
    <text evidence="5">The sequence shown here is derived from an EMBL/GenBank/DDBJ whole genome shotgun (WGS) entry which is preliminary data.</text>
</comment>
<dbReference type="Pfam" id="PF00158">
    <property type="entry name" value="Sigma54_activat"/>
    <property type="match status" value="1"/>
</dbReference>
<dbReference type="Gene3D" id="1.10.8.60">
    <property type="match status" value="1"/>
</dbReference>
<evidence type="ECO:0000313" key="6">
    <source>
        <dbReference type="Proteomes" id="UP000450676"/>
    </source>
</evidence>
<feature type="compositionally biased region" description="Low complexity" evidence="3">
    <location>
        <begin position="423"/>
        <end position="442"/>
    </location>
</feature>
<evidence type="ECO:0000256" key="1">
    <source>
        <dbReference type="ARBA" id="ARBA00022741"/>
    </source>
</evidence>
<dbReference type="InterPro" id="IPR058031">
    <property type="entry name" value="AAA_lid_NorR"/>
</dbReference>
<dbReference type="SMART" id="SM00382">
    <property type="entry name" value="AAA"/>
    <property type="match status" value="1"/>
</dbReference>
<dbReference type="InterPro" id="IPR002078">
    <property type="entry name" value="Sigma_54_int"/>
</dbReference>
<dbReference type="AlphaFoldDB" id="A0A7X4HH24"/>
<dbReference type="Pfam" id="PF25601">
    <property type="entry name" value="AAA_lid_14"/>
    <property type="match status" value="1"/>
</dbReference>
<dbReference type="InterPro" id="IPR003593">
    <property type="entry name" value="AAA+_ATPase"/>
</dbReference>
<protein>
    <submittedName>
        <fullName evidence="5">AAA domain-containing protein</fullName>
    </submittedName>
</protein>
<dbReference type="PROSITE" id="PS50045">
    <property type="entry name" value="SIGMA54_INTERACT_4"/>
    <property type="match status" value="1"/>
</dbReference>
<dbReference type="Gene3D" id="3.40.50.300">
    <property type="entry name" value="P-loop containing nucleotide triphosphate hydrolases"/>
    <property type="match status" value="1"/>
</dbReference>
<dbReference type="SUPFAM" id="SSF52540">
    <property type="entry name" value="P-loop containing nucleoside triphosphate hydrolases"/>
    <property type="match status" value="1"/>
</dbReference>
<dbReference type="PANTHER" id="PTHR32071">
    <property type="entry name" value="TRANSCRIPTIONAL REGULATORY PROTEIN"/>
    <property type="match status" value="1"/>
</dbReference>
<reference evidence="5 6" key="1">
    <citation type="submission" date="2019-12" db="EMBL/GenBank/DDBJ databases">
        <title>Novel species isolated from a subtropical stream in China.</title>
        <authorList>
            <person name="Lu H."/>
        </authorList>
    </citation>
    <scope>NUCLEOTIDE SEQUENCE [LARGE SCALE GENOMIC DNA]</scope>
    <source>
        <strain evidence="5 6">FT127W</strain>
    </source>
</reference>
<evidence type="ECO:0000256" key="3">
    <source>
        <dbReference type="SAM" id="MobiDB-lite"/>
    </source>
</evidence>
<dbReference type="CDD" id="cd00009">
    <property type="entry name" value="AAA"/>
    <property type="match status" value="1"/>
</dbReference>
<name>A0A7X4HH24_9BURK</name>
<dbReference type="InterPro" id="IPR027417">
    <property type="entry name" value="P-loop_NTPase"/>
</dbReference>
<evidence type="ECO:0000256" key="2">
    <source>
        <dbReference type="ARBA" id="ARBA00022840"/>
    </source>
</evidence>
<evidence type="ECO:0000313" key="5">
    <source>
        <dbReference type="EMBL" id="MYN11133.1"/>
    </source>
</evidence>
<keyword evidence="1" id="KW-0547">Nucleotide-binding</keyword>
<gene>
    <name evidence="5" type="ORF">GTP77_27825</name>
</gene>